<evidence type="ECO:0000313" key="2">
    <source>
        <dbReference type="EMBL" id="VDO73684.1"/>
    </source>
</evidence>
<keyword evidence="1" id="KW-0812">Transmembrane</keyword>
<dbReference type="EMBL" id="UZAH01025977">
    <property type="protein sequence ID" value="VDO73684.1"/>
    <property type="molecule type" value="Genomic_DNA"/>
</dbReference>
<keyword evidence="1" id="KW-1133">Transmembrane helix</keyword>
<proteinExistence type="predicted"/>
<keyword evidence="1" id="KW-0472">Membrane</keyword>
<evidence type="ECO:0000313" key="3">
    <source>
        <dbReference type="Proteomes" id="UP000050761"/>
    </source>
</evidence>
<accession>A0A3P7YPK2</accession>
<dbReference type="OrthoDB" id="5838962at2759"/>
<dbReference type="Proteomes" id="UP000050761">
    <property type="component" value="Unassembled WGS sequence"/>
</dbReference>
<evidence type="ECO:0000256" key="1">
    <source>
        <dbReference type="SAM" id="Phobius"/>
    </source>
</evidence>
<reference evidence="2 3" key="1">
    <citation type="submission" date="2018-11" db="EMBL/GenBank/DDBJ databases">
        <authorList>
            <consortium name="Pathogen Informatics"/>
        </authorList>
    </citation>
    <scope>NUCLEOTIDE SEQUENCE [LARGE SCALE GENOMIC DNA]</scope>
</reference>
<dbReference type="WBParaSite" id="HPBE_0000780501-mRNA-1">
    <property type="protein sequence ID" value="HPBE_0000780501-mRNA-1"/>
    <property type="gene ID" value="HPBE_0000780501"/>
</dbReference>
<sequence length="151" mass="17405">MYHNSTCGISSTHCALNDDDLSCWNSTANFFSKVLIGQLRHYIAVQVDIDQWYRRHGKPEGQDMDAVSDHVITWVPHFQCPVPCEYRHNNYRNLFIASVSTAVYSRSLCFDDKSALQMILNVCLMLAVIPFMVRLIRQENEWGSESRLLST</sequence>
<gene>
    <name evidence="2" type="ORF">HPBE_LOCUS7806</name>
</gene>
<evidence type="ECO:0000313" key="4">
    <source>
        <dbReference type="WBParaSite" id="HPBE_0000780501-mRNA-1"/>
    </source>
</evidence>
<reference evidence="4" key="2">
    <citation type="submission" date="2019-09" db="UniProtKB">
        <authorList>
            <consortium name="WormBaseParasite"/>
        </authorList>
    </citation>
    <scope>IDENTIFICATION</scope>
</reference>
<accession>A0A183FKU6</accession>
<dbReference type="AlphaFoldDB" id="A0A183FKU6"/>
<name>A0A183FKU6_HELPZ</name>
<organism evidence="3 4">
    <name type="scientific">Heligmosomoides polygyrus</name>
    <name type="common">Parasitic roundworm</name>
    <dbReference type="NCBI Taxonomy" id="6339"/>
    <lineage>
        <taxon>Eukaryota</taxon>
        <taxon>Metazoa</taxon>
        <taxon>Ecdysozoa</taxon>
        <taxon>Nematoda</taxon>
        <taxon>Chromadorea</taxon>
        <taxon>Rhabditida</taxon>
        <taxon>Rhabditina</taxon>
        <taxon>Rhabditomorpha</taxon>
        <taxon>Strongyloidea</taxon>
        <taxon>Heligmosomidae</taxon>
        <taxon>Heligmosomoides</taxon>
    </lineage>
</organism>
<keyword evidence="3" id="KW-1185">Reference proteome</keyword>
<protein>
    <submittedName>
        <fullName evidence="4">Neur_chan_LBD domain-containing protein</fullName>
    </submittedName>
</protein>
<feature type="transmembrane region" description="Helical" evidence="1">
    <location>
        <begin position="115"/>
        <end position="136"/>
    </location>
</feature>